<reference evidence="1" key="1">
    <citation type="submission" date="2023-04" db="EMBL/GenBank/DDBJ databases">
        <title>A chromosome-level genome assembly of the parasitoid wasp Eretmocerus hayati.</title>
        <authorList>
            <person name="Zhong Y."/>
            <person name="Liu S."/>
            <person name="Liu Y."/>
        </authorList>
    </citation>
    <scope>NUCLEOTIDE SEQUENCE</scope>
    <source>
        <strain evidence="1">ZJU_SS_LIU_2023</strain>
    </source>
</reference>
<gene>
    <name evidence="1" type="ORF">QAD02_020545</name>
</gene>
<dbReference type="EMBL" id="CM056741">
    <property type="protein sequence ID" value="KAJ8684752.1"/>
    <property type="molecule type" value="Genomic_DNA"/>
</dbReference>
<proteinExistence type="predicted"/>
<accession>A0ACC2PMW7</accession>
<sequence>MAFARVREVINKEYGNWYVIPTQDVENFSEQDPPFLKYIMKINDERRVGIVKEVHDDEEKLKTVLNQTKRLSRGTPSLARCQTKPDLSRATELKLAQSDKENKKVIGKQPKIIKTEILKDNHQLIDITKIKKEIVESKKKKSPPLPTSAPVTQASVGTNKRSFDLLSAPAKPNIPKKNTEKPRVIAPSKNKVFVTSTPVKSSSAPTPMVRTPTKEIQNALTPIKSTTATLTSVQTKKKNVISSNPNYAVSRSSTDGNPINSSFERDESFRGSENLESDLRAQLREKGKVIAKQAKKIDELEKSIKNKDDIWLELSRATIDVQKEVINNHKQLFDIVRGLKQAHKNTADPNGSFLAVGYLDKRSLMVHVGKDQWMPQTEYNYGFSLVCPKEFVRHMALKLIGEEVLKQSTVTGKPSNRSKKSDDIGATVEEDESDKNEDGVGQKKKTNTGRKKWAALDPLKIQAITDSLDHFLKLKKFGNISTEEKMMHVRSVRSYLSGFIADLKKPNGGVKDTLTKKRRKNNEADKNSKSNKRSRKNGKDSEQERESADGERNKNEDNSEDDEEMENKIASEGAHDTEDENNHELENDDVQEEGDLSDGTRSKRELLTGDLFLEEGEVKTMILGKNLPENEDENSSISGDEDTEDEENTNSLIRDGDKDGQEEETSPGGDDPELIDDTQFAGSINDSDSHDARDSPVVR</sequence>
<dbReference type="Proteomes" id="UP001239111">
    <property type="component" value="Chromosome 1"/>
</dbReference>
<name>A0ACC2PMW7_9HYME</name>
<comment type="caution">
    <text evidence="1">The sequence shown here is derived from an EMBL/GenBank/DDBJ whole genome shotgun (WGS) entry which is preliminary data.</text>
</comment>
<protein>
    <submittedName>
        <fullName evidence="1">Uncharacterized protein</fullName>
    </submittedName>
</protein>
<evidence type="ECO:0000313" key="2">
    <source>
        <dbReference type="Proteomes" id="UP001239111"/>
    </source>
</evidence>
<organism evidence="1 2">
    <name type="scientific">Eretmocerus hayati</name>
    <dbReference type="NCBI Taxonomy" id="131215"/>
    <lineage>
        <taxon>Eukaryota</taxon>
        <taxon>Metazoa</taxon>
        <taxon>Ecdysozoa</taxon>
        <taxon>Arthropoda</taxon>
        <taxon>Hexapoda</taxon>
        <taxon>Insecta</taxon>
        <taxon>Pterygota</taxon>
        <taxon>Neoptera</taxon>
        <taxon>Endopterygota</taxon>
        <taxon>Hymenoptera</taxon>
        <taxon>Apocrita</taxon>
        <taxon>Proctotrupomorpha</taxon>
        <taxon>Chalcidoidea</taxon>
        <taxon>Aphelinidae</taxon>
        <taxon>Aphelininae</taxon>
        <taxon>Eretmocerus</taxon>
    </lineage>
</organism>
<keyword evidence="2" id="KW-1185">Reference proteome</keyword>
<evidence type="ECO:0000313" key="1">
    <source>
        <dbReference type="EMBL" id="KAJ8684752.1"/>
    </source>
</evidence>